<proteinExistence type="predicted"/>
<dbReference type="AlphaFoldDB" id="A0A9D7SFN5"/>
<feature type="compositionally biased region" description="Polar residues" evidence="1">
    <location>
        <begin position="227"/>
        <end position="238"/>
    </location>
</feature>
<evidence type="ECO:0000259" key="2">
    <source>
        <dbReference type="Pfam" id="PF02954"/>
    </source>
</evidence>
<dbReference type="SUPFAM" id="SSF52540">
    <property type="entry name" value="P-loop containing nucleoside triphosphate hydrolases"/>
    <property type="match status" value="1"/>
</dbReference>
<protein>
    <recommendedName>
        <fullName evidence="2">DNA binding HTH domain-containing protein</fullName>
    </recommendedName>
</protein>
<comment type="caution">
    <text evidence="3">The sequence shown here is derived from an EMBL/GenBank/DDBJ whole genome shotgun (WGS) entry which is preliminary data.</text>
</comment>
<dbReference type="GO" id="GO:0043565">
    <property type="term" value="F:sequence-specific DNA binding"/>
    <property type="evidence" value="ECO:0007669"/>
    <property type="project" value="InterPro"/>
</dbReference>
<evidence type="ECO:0000313" key="3">
    <source>
        <dbReference type="EMBL" id="MBK9795131.1"/>
    </source>
</evidence>
<sequence>MISLALLPGFAQWGAHLDELLARPEALWIHGPAGSGVSTLAAELAARRGEPWHEVSSGETASPWLTEHPRGVLAARQAPPGHLHCLTLHLPGLDACPAAIPGLLAALAEEEGLQGPLPKLLGTLPCPGNLRELRNRLLRWKLLGQLPEADDPHSPTGAEDLATNLHALERSLLHQALRRAYGNRVEAAQRLGVSRRQLYLLIRRHGDPVRGEAAAGDLPQRVKKRLATQNSSPGGDTR</sequence>
<evidence type="ECO:0000313" key="4">
    <source>
        <dbReference type="Proteomes" id="UP000886657"/>
    </source>
</evidence>
<accession>A0A9D7SFN5</accession>
<dbReference type="PRINTS" id="PR01590">
    <property type="entry name" value="HTHFIS"/>
</dbReference>
<organism evidence="3 4">
    <name type="scientific">Candidatus Geothrix skivensis</name>
    <dbReference type="NCBI Taxonomy" id="2954439"/>
    <lineage>
        <taxon>Bacteria</taxon>
        <taxon>Pseudomonadati</taxon>
        <taxon>Acidobacteriota</taxon>
        <taxon>Holophagae</taxon>
        <taxon>Holophagales</taxon>
        <taxon>Holophagaceae</taxon>
        <taxon>Geothrix</taxon>
    </lineage>
</organism>
<gene>
    <name evidence="3" type="ORF">IPP58_01295</name>
</gene>
<feature type="region of interest" description="Disordered" evidence="1">
    <location>
        <begin position="210"/>
        <end position="238"/>
    </location>
</feature>
<dbReference type="Gene3D" id="1.10.10.60">
    <property type="entry name" value="Homeodomain-like"/>
    <property type="match status" value="1"/>
</dbReference>
<name>A0A9D7SFN5_9BACT</name>
<dbReference type="Pfam" id="PF02954">
    <property type="entry name" value="HTH_8"/>
    <property type="match status" value="1"/>
</dbReference>
<dbReference type="InterPro" id="IPR009057">
    <property type="entry name" value="Homeodomain-like_sf"/>
</dbReference>
<dbReference type="InterPro" id="IPR027417">
    <property type="entry name" value="P-loop_NTPase"/>
</dbReference>
<dbReference type="EMBL" id="JADKIO010000004">
    <property type="protein sequence ID" value="MBK9795131.1"/>
    <property type="molecule type" value="Genomic_DNA"/>
</dbReference>
<dbReference type="InterPro" id="IPR002197">
    <property type="entry name" value="HTH_Fis"/>
</dbReference>
<dbReference type="Proteomes" id="UP000886657">
    <property type="component" value="Unassembled WGS sequence"/>
</dbReference>
<dbReference type="SUPFAM" id="SSF46689">
    <property type="entry name" value="Homeodomain-like"/>
    <property type="match status" value="1"/>
</dbReference>
<reference evidence="3" key="1">
    <citation type="submission" date="2020-10" db="EMBL/GenBank/DDBJ databases">
        <title>Connecting structure to function with the recovery of over 1000 high-quality activated sludge metagenome-assembled genomes encoding full-length rRNA genes using long-read sequencing.</title>
        <authorList>
            <person name="Singleton C.M."/>
            <person name="Petriglieri F."/>
            <person name="Kristensen J.M."/>
            <person name="Kirkegaard R.H."/>
            <person name="Michaelsen T.Y."/>
            <person name="Andersen M.H."/>
            <person name="Karst S.M."/>
            <person name="Dueholm M.S."/>
            <person name="Nielsen P.H."/>
            <person name="Albertsen M."/>
        </authorList>
    </citation>
    <scope>NUCLEOTIDE SEQUENCE</scope>
    <source>
        <strain evidence="3">Skiv_18-Q3-R9-52_MAXAC.067</strain>
    </source>
</reference>
<evidence type="ECO:0000256" key="1">
    <source>
        <dbReference type="SAM" id="MobiDB-lite"/>
    </source>
</evidence>
<feature type="domain" description="DNA binding HTH" evidence="2">
    <location>
        <begin position="168"/>
        <end position="200"/>
    </location>
</feature>